<feature type="compositionally biased region" description="Basic and acidic residues" evidence="1">
    <location>
        <begin position="93"/>
        <end position="106"/>
    </location>
</feature>
<dbReference type="EMBL" id="GBRH01204625">
    <property type="protein sequence ID" value="JAD93270.1"/>
    <property type="molecule type" value="Transcribed_RNA"/>
</dbReference>
<proteinExistence type="predicted"/>
<feature type="compositionally biased region" description="Basic residues" evidence="1">
    <location>
        <begin position="21"/>
        <end position="34"/>
    </location>
</feature>
<sequence>MLLGASVENAASGGHLEHPQHRPRPRGPHWRRLPPRAGERGEHQDPLVGLHLDGIRATGPATDDVEFVPNAGDREQEPPLQPARPDGPPPVRGHVERVHGRGRDGAPPDVPLDPEQEQPGRPARPLLAAHPQELRGDGEVPPPPAHAPRRQERGQRQPAQHHLRHVVREHRQGRRRGRLHHHRIIPTSCRRPMRRRGGGGPLLPGEALHRGVLPLLVVSGGATARGRGSGVHLVAGADAAPAGGGGEGQPEAGPPPASAAIAPRPVGAIVR</sequence>
<evidence type="ECO:0000256" key="1">
    <source>
        <dbReference type="SAM" id="MobiDB-lite"/>
    </source>
</evidence>
<name>A0A0A9E5U9_ARUDO</name>
<feature type="region of interest" description="Disordered" evidence="1">
    <location>
        <begin position="1"/>
        <end position="163"/>
    </location>
</feature>
<dbReference type="AlphaFoldDB" id="A0A0A9E5U9"/>
<reference evidence="2" key="1">
    <citation type="submission" date="2014-09" db="EMBL/GenBank/DDBJ databases">
        <authorList>
            <person name="Magalhaes I.L.F."/>
            <person name="Oliveira U."/>
            <person name="Santos F.R."/>
            <person name="Vidigal T.H.D.A."/>
            <person name="Brescovit A.D."/>
            <person name="Santos A.J."/>
        </authorList>
    </citation>
    <scope>NUCLEOTIDE SEQUENCE</scope>
    <source>
        <tissue evidence="2">Shoot tissue taken approximately 20 cm above the soil surface</tissue>
    </source>
</reference>
<feature type="region of interest" description="Disordered" evidence="1">
    <location>
        <begin position="240"/>
        <end position="271"/>
    </location>
</feature>
<protein>
    <submittedName>
        <fullName evidence="2">Uncharacterized protein</fullName>
    </submittedName>
</protein>
<accession>A0A0A9E5U9</accession>
<evidence type="ECO:0000313" key="2">
    <source>
        <dbReference type="EMBL" id="JAD93270.1"/>
    </source>
</evidence>
<feature type="compositionally biased region" description="Pro residues" evidence="1">
    <location>
        <begin position="79"/>
        <end position="91"/>
    </location>
</feature>
<organism evidence="2">
    <name type="scientific">Arundo donax</name>
    <name type="common">Giant reed</name>
    <name type="synonym">Donax arundinaceus</name>
    <dbReference type="NCBI Taxonomy" id="35708"/>
    <lineage>
        <taxon>Eukaryota</taxon>
        <taxon>Viridiplantae</taxon>
        <taxon>Streptophyta</taxon>
        <taxon>Embryophyta</taxon>
        <taxon>Tracheophyta</taxon>
        <taxon>Spermatophyta</taxon>
        <taxon>Magnoliopsida</taxon>
        <taxon>Liliopsida</taxon>
        <taxon>Poales</taxon>
        <taxon>Poaceae</taxon>
        <taxon>PACMAD clade</taxon>
        <taxon>Arundinoideae</taxon>
        <taxon>Arundineae</taxon>
        <taxon>Arundo</taxon>
    </lineage>
</organism>
<reference evidence="2" key="2">
    <citation type="journal article" date="2015" name="Data Brief">
        <title>Shoot transcriptome of the giant reed, Arundo donax.</title>
        <authorList>
            <person name="Barrero R.A."/>
            <person name="Guerrero F.D."/>
            <person name="Moolhuijzen P."/>
            <person name="Goolsby J.A."/>
            <person name="Tidwell J."/>
            <person name="Bellgard S.E."/>
            <person name="Bellgard M.I."/>
        </authorList>
    </citation>
    <scope>NUCLEOTIDE SEQUENCE</scope>
    <source>
        <tissue evidence="2">Shoot tissue taken approximately 20 cm above the soil surface</tissue>
    </source>
</reference>